<dbReference type="PANTHER" id="PTHR46401:SF2">
    <property type="entry name" value="GLYCOSYLTRANSFERASE WBBK-RELATED"/>
    <property type="match status" value="1"/>
</dbReference>
<sequence length="346" mass="37467">MSGGITFVDTLAPRAYSALPGHLRGLGGTEATLARIAGSLAPHTRVTVRQTARQGPEAIFGGVHYGQFDIKRPLPEAPEVIVVVNSWKVAQKLARLNPGSRVVVWQHVFPGRHNRALAPGLRRAGVEVVCVSAAQAEWLRGFLGSDAPAINYIHNPIADDLVPDNTPRDPDLLLFASSPHKGLAQVFRRFNVLKDRMPSLRLAVADPGYLCWPTGPVPSGVIPLGRLDQRGLIGWMRRALCLFYPQDHFAETFGLVIAEANAVGCPALLHRGLGANDEVASDRGQCIDTGDPESIAARIADWRDVIGLRPLATARPEFRLSHVAGQWAALLRSTTANQPRTQAMQD</sequence>
<dbReference type="EMBL" id="CP046620">
    <property type="protein sequence ID" value="QHQ35393.1"/>
    <property type="molecule type" value="Genomic_DNA"/>
</dbReference>
<dbReference type="RefSeq" id="WP_161861954.1">
    <property type="nucleotide sequence ID" value="NZ_CP046620.1"/>
</dbReference>
<evidence type="ECO:0000313" key="3">
    <source>
        <dbReference type="EMBL" id="QHQ35393.1"/>
    </source>
</evidence>
<proteinExistence type="predicted"/>
<dbReference type="AlphaFoldDB" id="A0A6P1T174"/>
<organism evidence="3 4">
    <name type="scientific">Algicella marina</name>
    <dbReference type="NCBI Taxonomy" id="2683284"/>
    <lineage>
        <taxon>Bacteria</taxon>
        <taxon>Pseudomonadati</taxon>
        <taxon>Pseudomonadota</taxon>
        <taxon>Alphaproteobacteria</taxon>
        <taxon>Rhodobacterales</taxon>
        <taxon>Paracoccaceae</taxon>
        <taxon>Algicella</taxon>
    </lineage>
</organism>
<dbReference type="GO" id="GO:0016757">
    <property type="term" value="F:glycosyltransferase activity"/>
    <property type="evidence" value="ECO:0007669"/>
    <property type="project" value="InterPro"/>
</dbReference>
<dbReference type="Proteomes" id="UP000464495">
    <property type="component" value="Chromosome"/>
</dbReference>
<dbReference type="GO" id="GO:0009103">
    <property type="term" value="P:lipopolysaccharide biosynthetic process"/>
    <property type="evidence" value="ECO:0007669"/>
    <property type="project" value="TreeGrafter"/>
</dbReference>
<gene>
    <name evidence="3" type="ORF">GO499_09390</name>
</gene>
<dbReference type="KEGG" id="amaq:GO499_09390"/>
<feature type="domain" description="Glycosyl transferase family 1" evidence="2">
    <location>
        <begin position="179"/>
        <end position="302"/>
    </location>
</feature>
<dbReference type="Gene3D" id="3.40.50.2000">
    <property type="entry name" value="Glycogen Phosphorylase B"/>
    <property type="match status" value="2"/>
</dbReference>
<reference evidence="3 4" key="1">
    <citation type="submission" date="2019-12" db="EMBL/GenBank/DDBJ databases">
        <title>Complete genome sequence of Algicella marina strain 9Alg 56(T) isolated from the red alga Tichocarpus crinitus.</title>
        <authorList>
            <person name="Kim S.-G."/>
            <person name="Nedashkovskaya O.I."/>
        </authorList>
    </citation>
    <scope>NUCLEOTIDE SEQUENCE [LARGE SCALE GENOMIC DNA]</scope>
    <source>
        <strain evidence="3 4">9Alg 56</strain>
    </source>
</reference>
<evidence type="ECO:0000313" key="4">
    <source>
        <dbReference type="Proteomes" id="UP000464495"/>
    </source>
</evidence>
<dbReference type="InterPro" id="IPR001296">
    <property type="entry name" value="Glyco_trans_1"/>
</dbReference>
<keyword evidence="4" id="KW-1185">Reference proteome</keyword>
<dbReference type="CDD" id="cd03801">
    <property type="entry name" value="GT4_PimA-like"/>
    <property type="match status" value="1"/>
</dbReference>
<dbReference type="Pfam" id="PF00534">
    <property type="entry name" value="Glycos_transf_1"/>
    <property type="match status" value="1"/>
</dbReference>
<dbReference type="PANTHER" id="PTHR46401">
    <property type="entry name" value="GLYCOSYLTRANSFERASE WBBK-RELATED"/>
    <property type="match status" value="1"/>
</dbReference>
<protein>
    <submittedName>
        <fullName evidence="3">Glycosyltransferase</fullName>
    </submittedName>
</protein>
<accession>A0A6P1T174</accession>
<evidence type="ECO:0000259" key="2">
    <source>
        <dbReference type="Pfam" id="PF00534"/>
    </source>
</evidence>
<keyword evidence="1 3" id="KW-0808">Transferase</keyword>
<evidence type="ECO:0000256" key="1">
    <source>
        <dbReference type="ARBA" id="ARBA00022679"/>
    </source>
</evidence>
<dbReference type="SUPFAM" id="SSF53756">
    <property type="entry name" value="UDP-Glycosyltransferase/glycogen phosphorylase"/>
    <property type="match status" value="1"/>
</dbReference>
<name>A0A6P1T174_9RHOB</name>